<sequence>NQKITSSFQKEVGHLLVSTGLEWVKEYVVDGYTLDAVVVDKKLALEIDGPTHFSRNTGVCVFFVYIY</sequence>
<evidence type="ECO:0000313" key="1">
    <source>
        <dbReference type="EMBL" id="MCI29158.1"/>
    </source>
</evidence>
<comment type="caution">
    <text evidence="1">The sequence shown here is derived from an EMBL/GenBank/DDBJ whole genome shotgun (WGS) entry which is preliminary data.</text>
</comment>
<evidence type="ECO:0008006" key="3">
    <source>
        <dbReference type="Google" id="ProtNLM"/>
    </source>
</evidence>
<dbReference type="Gene3D" id="3.40.960.10">
    <property type="entry name" value="VSR Endonuclease"/>
    <property type="match status" value="1"/>
</dbReference>
<reference evidence="1 2" key="1">
    <citation type="journal article" date="2018" name="Front. Plant Sci.">
        <title>Red Clover (Trifolium pratense) and Zigzag Clover (T. medium) - A Picture of Genomic Similarities and Differences.</title>
        <authorList>
            <person name="Dluhosova J."/>
            <person name="Istvanek J."/>
            <person name="Nedelnik J."/>
            <person name="Repkova J."/>
        </authorList>
    </citation>
    <scope>NUCLEOTIDE SEQUENCE [LARGE SCALE GENOMIC DNA]</scope>
    <source>
        <strain evidence="2">cv. 10/8</strain>
        <tissue evidence="1">Leaf</tissue>
    </source>
</reference>
<organism evidence="1 2">
    <name type="scientific">Trifolium medium</name>
    <dbReference type="NCBI Taxonomy" id="97028"/>
    <lineage>
        <taxon>Eukaryota</taxon>
        <taxon>Viridiplantae</taxon>
        <taxon>Streptophyta</taxon>
        <taxon>Embryophyta</taxon>
        <taxon>Tracheophyta</taxon>
        <taxon>Spermatophyta</taxon>
        <taxon>Magnoliopsida</taxon>
        <taxon>eudicotyledons</taxon>
        <taxon>Gunneridae</taxon>
        <taxon>Pentapetalae</taxon>
        <taxon>rosids</taxon>
        <taxon>fabids</taxon>
        <taxon>Fabales</taxon>
        <taxon>Fabaceae</taxon>
        <taxon>Papilionoideae</taxon>
        <taxon>50 kb inversion clade</taxon>
        <taxon>NPAAA clade</taxon>
        <taxon>Hologalegina</taxon>
        <taxon>IRL clade</taxon>
        <taxon>Trifolieae</taxon>
        <taxon>Trifolium</taxon>
    </lineage>
</organism>
<dbReference type="EMBL" id="LXQA010170663">
    <property type="protein sequence ID" value="MCI29158.1"/>
    <property type="molecule type" value="Genomic_DNA"/>
</dbReference>
<feature type="non-terminal residue" evidence="1">
    <location>
        <position position="1"/>
    </location>
</feature>
<proteinExistence type="predicted"/>
<protein>
    <recommendedName>
        <fullName evidence="3">RAP domain-containing protein</fullName>
    </recommendedName>
</protein>
<keyword evidence="2" id="KW-1185">Reference proteome</keyword>
<name>A0A392QXY1_9FABA</name>
<dbReference type="Proteomes" id="UP000265520">
    <property type="component" value="Unassembled WGS sequence"/>
</dbReference>
<accession>A0A392QXY1</accession>
<evidence type="ECO:0000313" key="2">
    <source>
        <dbReference type="Proteomes" id="UP000265520"/>
    </source>
</evidence>
<dbReference type="AlphaFoldDB" id="A0A392QXY1"/>